<dbReference type="PANTHER" id="PTHR30290">
    <property type="entry name" value="PERIPLASMIC BINDING COMPONENT OF ABC TRANSPORTER"/>
    <property type="match status" value="1"/>
</dbReference>
<reference evidence="4" key="1">
    <citation type="journal article" date="2019" name="Int. J. Syst. Evol. Microbiol.">
        <title>The Global Catalogue of Microorganisms (GCM) 10K type strain sequencing project: providing services to taxonomists for standard genome sequencing and annotation.</title>
        <authorList>
            <consortium name="The Broad Institute Genomics Platform"/>
            <consortium name="The Broad Institute Genome Sequencing Center for Infectious Disease"/>
            <person name="Wu L."/>
            <person name="Ma J."/>
        </authorList>
    </citation>
    <scope>NUCLEOTIDE SEQUENCE [LARGE SCALE GENOMIC DNA]</scope>
    <source>
        <strain evidence="4">JCM 18542</strain>
    </source>
</reference>
<dbReference type="PROSITE" id="PS51257">
    <property type="entry name" value="PROKAR_LIPOPROTEIN"/>
    <property type="match status" value="1"/>
</dbReference>
<protein>
    <submittedName>
        <fullName evidence="3">ABC transporter substrate-binding protein</fullName>
    </submittedName>
</protein>
<keyword evidence="1" id="KW-0732">Signal</keyword>
<evidence type="ECO:0000313" key="4">
    <source>
        <dbReference type="Proteomes" id="UP001500839"/>
    </source>
</evidence>
<proteinExistence type="predicted"/>
<dbReference type="InterPro" id="IPR030678">
    <property type="entry name" value="Peptide/Ni-bd"/>
</dbReference>
<dbReference type="InterPro" id="IPR000914">
    <property type="entry name" value="SBP_5_dom"/>
</dbReference>
<dbReference type="Proteomes" id="UP001500839">
    <property type="component" value="Unassembled WGS sequence"/>
</dbReference>
<comment type="caution">
    <text evidence="3">The sequence shown here is derived from an EMBL/GenBank/DDBJ whole genome shotgun (WGS) entry which is preliminary data.</text>
</comment>
<evidence type="ECO:0000256" key="1">
    <source>
        <dbReference type="SAM" id="SignalP"/>
    </source>
</evidence>
<organism evidence="3 4">
    <name type="scientific">Tomitella cavernea</name>
    <dbReference type="NCBI Taxonomy" id="1387982"/>
    <lineage>
        <taxon>Bacteria</taxon>
        <taxon>Bacillati</taxon>
        <taxon>Actinomycetota</taxon>
        <taxon>Actinomycetes</taxon>
        <taxon>Mycobacteriales</taxon>
        <taxon>Tomitella</taxon>
    </lineage>
</organism>
<dbReference type="InterPro" id="IPR039424">
    <property type="entry name" value="SBP_5"/>
</dbReference>
<accession>A0ABP9C5Y8</accession>
<sequence length="510" mass="54587">MRKRSWLVGLVVLLVGVLTLSACAGGGGSAGSAGNSGKLTIGSIAGPQTFDPVNSKVGHAVLFLQPVYDSLLRREPDGSLVPMLATDWKYNADRTQLTLTIRSGVTFTDGTPVNAEAVKVNLDRFRTGNGPDANKLSRVENVETQGDSTVILTLSDRDPSLLENLGNSAGFIASPAAIEAGNIGTDPVGSGPYTLDSANSVDGSEYTYVKNPDYWDESLQKYDTIVIKQFNDTTSMLNALLSGQIEAGPLTPNTAEQAKNAGMTEYRYSTDWQGLLIFDRDGSNVPALKDPRVRQAINYAIDKKALLDQVLNGYGTVTSQILPPSADGFAPDLDTAYPFDPEKARQLLADAGYADGFAVEMPTVSGLFPQSLVAGLGTYLGDVGIDVKWQPIQVTDLVSSLVQGKYAMSWYSLFQGSAWVTATQAILPEATYNPFHSSTPEVAATLQKLQDGDDAQQAEAAADLNAEMTEQAWFAPFYRKDEVYFTAAGTTTKPQAQQVVPSIYNFAPAQ</sequence>
<dbReference type="Gene3D" id="3.40.190.10">
    <property type="entry name" value="Periplasmic binding protein-like II"/>
    <property type="match status" value="1"/>
</dbReference>
<evidence type="ECO:0000259" key="2">
    <source>
        <dbReference type="Pfam" id="PF00496"/>
    </source>
</evidence>
<keyword evidence="4" id="KW-1185">Reference proteome</keyword>
<dbReference type="PIRSF" id="PIRSF002741">
    <property type="entry name" value="MppA"/>
    <property type="match status" value="1"/>
</dbReference>
<feature type="signal peptide" evidence="1">
    <location>
        <begin position="1"/>
        <end position="24"/>
    </location>
</feature>
<dbReference type="SUPFAM" id="SSF53850">
    <property type="entry name" value="Periplasmic binding protein-like II"/>
    <property type="match status" value="1"/>
</dbReference>
<dbReference type="RefSeq" id="WP_200171107.1">
    <property type="nucleotide sequence ID" value="NZ_BAABKQ010000001.1"/>
</dbReference>
<feature type="chain" id="PRO_5045471680" evidence="1">
    <location>
        <begin position="25"/>
        <end position="510"/>
    </location>
</feature>
<dbReference type="EMBL" id="BAABKQ010000001">
    <property type="protein sequence ID" value="GAA4805074.1"/>
    <property type="molecule type" value="Genomic_DNA"/>
</dbReference>
<name>A0ABP9C5Y8_9ACTN</name>
<evidence type="ECO:0000313" key="3">
    <source>
        <dbReference type="EMBL" id="GAA4805074.1"/>
    </source>
</evidence>
<feature type="domain" description="Solute-binding protein family 5" evidence="2">
    <location>
        <begin position="80"/>
        <end position="417"/>
    </location>
</feature>
<dbReference type="Gene3D" id="3.10.105.10">
    <property type="entry name" value="Dipeptide-binding Protein, Domain 3"/>
    <property type="match status" value="1"/>
</dbReference>
<gene>
    <name evidence="3" type="ORF">GCM10023353_04710</name>
</gene>
<dbReference type="Pfam" id="PF00496">
    <property type="entry name" value="SBP_bac_5"/>
    <property type="match status" value="1"/>
</dbReference>